<name>A0AAD6YIG4_9AGAR</name>
<evidence type="ECO:0000313" key="1">
    <source>
        <dbReference type="EMBL" id="KAJ7212212.1"/>
    </source>
</evidence>
<organism evidence="1 2">
    <name type="scientific">Mycena pura</name>
    <dbReference type="NCBI Taxonomy" id="153505"/>
    <lineage>
        <taxon>Eukaryota</taxon>
        <taxon>Fungi</taxon>
        <taxon>Dikarya</taxon>
        <taxon>Basidiomycota</taxon>
        <taxon>Agaricomycotina</taxon>
        <taxon>Agaricomycetes</taxon>
        <taxon>Agaricomycetidae</taxon>
        <taxon>Agaricales</taxon>
        <taxon>Marasmiineae</taxon>
        <taxon>Mycenaceae</taxon>
        <taxon>Mycena</taxon>
    </lineage>
</organism>
<evidence type="ECO:0000313" key="2">
    <source>
        <dbReference type="Proteomes" id="UP001219525"/>
    </source>
</evidence>
<comment type="caution">
    <text evidence="1">The sequence shown here is derived from an EMBL/GenBank/DDBJ whole genome shotgun (WGS) entry which is preliminary data.</text>
</comment>
<feature type="non-terminal residue" evidence="1">
    <location>
        <position position="1"/>
    </location>
</feature>
<keyword evidence="2" id="KW-1185">Reference proteome</keyword>
<accession>A0AAD6YIG4</accession>
<dbReference type="EMBL" id="JARJCW010000024">
    <property type="protein sequence ID" value="KAJ7212212.1"/>
    <property type="molecule type" value="Genomic_DNA"/>
</dbReference>
<reference evidence="1" key="1">
    <citation type="submission" date="2023-03" db="EMBL/GenBank/DDBJ databases">
        <title>Massive genome expansion in bonnet fungi (Mycena s.s.) driven by repeated elements and novel gene families across ecological guilds.</title>
        <authorList>
            <consortium name="Lawrence Berkeley National Laboratory"/>
            <person name="Harder C.B."/>
            <person name="Miyauchi S."/>
            <person name="Viragh M."/>
            <person name="Kuo A."/>
            <person name="Thoen E."/>
            <person name="Andreopoulos B."/>
            <person name="Lu D."/>
            <person name="Skrede I."/>
            <person name="Drula E."/>
            <person name="Henrissat B."/>
            <person name="Morin E."/>
            <person name="Kohler A."/>
            <person name="Barry K."/>
            <person name="LaButti K."/>
            <person name="Morin E."/>
            <person name="Salamov A."/>
            <person name="Lipzen A."/>
            <person name="Mereny Z."/>
            <person name="Hegedus B."/>
            <person name="Baldrian P."/>
            <person name="Stursova M."/>
            <person name="Weitz H."/>
            <person name="Taylor A."/>
            <person name="Grigoriev I.V."/>
            <person name="Nagy L.G."/>
            <person name="Martin F."/>
            <person name="Kauserud H."/>
        </authorList>
    </citation>
    <scope>NUCLEOTIDE SEQUENCE</scope>
    <source>
        <strain evidence="1">9144</strain>
    </source>
</reference>
<proteinExistence type="predicted"/>
<protein>
    <submittedName>
        <fullName evidence="1">Uncharacterized protein</fullName>
    </submittedName>
</protein>
<dbReference type="Proteomes" id="UP001219525">
    <property type="component" value="Unassembled WGS sequence"/>
</dbReference>
<sequence>NNLTRSGLKRTLVDELVDDAEAKRYAKKKFEDLQTVRGAKGRNTLAAKKAMRRPKW</sequence>
<dbReference type="AlphaFoldDB" id="A0AAD6YIG4"/>
<gene>
    <name evidence="1" type="ORF">GGX14DRAFT_362111</name>
</gene>